<feature type="signal peptide" evidence="2">
    <location>
        <begin position="1"/>
        <end position="16"/>
    </location>
</feature>
<dbReference type="PROSITE" id="PS00018">
    <property type="entry name" value="EF_HAND_1"/>
    <property type="match status" value="2"/>
</dbReference>
<accession>A0A418AMC8</accession>
<evidence type="ECO:0008006" key="5">
    <source>
        <dbReference type="Google" id="ProtNLM"/>
    </source>
</evidence>
<feature type="region of interest" description="Disordered" evidence="1">
    <location>
        <begin position="185"/>
        <end position="235"/>
    </location>
</feature>
<comment type="caution">
    <text evidence="3">The sequence shown here is derived from an EMBL/GenBank/DDBJ whole genome shotgun (WGS) entry which is preliminary data.</text>
</comment>
<dbReference type="InterPro" id="IPR018247">
    <property type="entry name" value="EF_Hand_1_Ca_BS"/>
</dbReference>
<gene>
    <name evidence="3" type="ORF">DYB32_007951</name>
</gene>
<evidence type="ECO:0000313" key="3">
    <source>
        <dbReference type="EMBL" id="RHY26001.1"/>
    </source>
</evidence>
<proteinExistence type="predicted"/>
<evidence type="ECO:0000256" key="1">
    <source>
        <dbReference type="SAM" id="MobiDB-lite"/>
    </source>
</evidence>
<reference evidence="3 4" key="1">
    <citation type="submission" date="2018-08" db="EMBL/GenBank/DDBJ databases">
        <title>Aphanomyces genome sequencing and annotation.</title>
        <authorList>
            <person name="Minardi D."/>
            <person name="Oidtmann B."/>
            <person name="Van Der Giezen M."/>
            <person name="Studholme D.J."/>
        </authorList>
    </citation>
    <scope>NUCLEOTIDE SEQUENCE [LARGE SCALE GENOMIC DNA]</scope>
    <source>
        <strain evidence="3 4">NJM0002</strain>
    </source>
</reference>
<protein>
    <recommendedName>
        <fullName evidence="5">EF-hand domain-containing protein</fullName>
    </recommendedName>
</protein>
<evidence type="ECO:0000313" key="4">
    <source>
        <dbReference type="Proteomes" id="UP000285060"/>
    </source>
</evidence>
<dbReference type="EMBL" id="QUSY01001114">
    <property type="protein sequence ID" value="RHY26001.1"/>
    <property type="molecule type" value="Genomic_DNA"/>
</dbReference>
<sequence length="598" mass="63404">MMCAAFLATCAAGALGLVSERNAVHSTAQVQTANFELQESGSLDVQPSPSSDIVFPWQSIGVNLSATPTPFVANWTAIDTNTDGSISLNELLGYLTTQKDAQVAKIEAAAAAAVAQVQSTFDQHTSCIKTAYSELIDAKTTSDKKEILTASELGSVLMYARDHCYYKTTPTPTTAVDGGDVVIATTTPAPSGATTTTSAPEPSATTTSAPEPSTTTTPAPTTTASWAEPTTTTPSVTFYVPSREEVLKELASSIDVLGNQTNLTKAFALAVLNQTRDNVTAKIDTTWFNSDGERAVARAEVAKYFGTLTSCVSIAMSILAPALAWIRTTCMDTSDAKFGKTDTNQNNVIEEFEVMAAIVQIRDNKLAALANVTDPTAYQAAFFATRQLYGQTMECAHNGITQLGDPVARTLSREQFYGLEAWMLSHCSLVEPDVTVVGLLPNATILGGNFSLGNIVTFLADAKTMYTAAVPVNDTYHAATIEDHFRLIEVSYASLVTTVQTCVAKSVPVTMPVGVFLSRPEFQALLELTWAAENASLDAQIRQAQAALDKLKAKKAALATCIVQAVDNAAAGEAKIPQSQLVPAQSFTKQCYVKATSA</sequence>
<dbReference type="Proteomes" id="UP000285060">
    <property type="component" value="Unassembled WGS sequence"/>
</dbReference>
<keyword evidence="2" id="KW-0732">Signal</keyword>
<name>A0A418AMC8_9STRA</name>
<dbReference type="VEuPathDB" id="FungiDB:H310_13868"/>
<keyword evidence="4" id="KW-1185">Reference proteome</keyword>
<dbReference type="AlphaFoldDB" id="A0A418AMC8"/>
<organism evidence="3 4">
    <name type="scientific">Aphanomyces invadans</name>
    <dbReference type="NCBI Taxonomy" id="157072"/>
    <lineage>
        <taxon>Eukaryota</taxon>
        <taxon>Sar</taxon>
        <taxon>Stramenopiles</taxon>
        <taxon>Oomycota</taxon>
        <taxon>Saprolegniomycetes</taxon>
        <taxon>Saprolegniales</taxon>
        <taxon>Verrucalvaceae</taxon>
        <taxon>Aphanomyces</taxon>
    </lineage>
</organism>
<evidence type="ECO:0000256" key="2">
    <source>
        <dbReference type="SAM" id="SignalP"/>
    </source>
</evidence>
<feature type="chain" id="PRO_5019473204" description="EF-hand domain-containing protein" evidence="2">
    <location>
        <begin position="17"/>
        <end position="598"/>
    </location>
</feature>